<evidence type="ECO:0000313" key="2">
    <source>
        <dbReference type="EMBL" id="CAB4974263.1"/>
    </source>
</evidence>
<feature type="region of interest" description="Disordered" evidence="1">
    <location>
        <begin position="1"/>
        <end position="40"/>
    </location>
</feature>
<evidence type="ECO:0000256" key="1">
    <source>
        <dbReference type="SAM" id="MobiDB-lite"/>
    </source>
</evidence>
<gene>
    <name evidence="2" type="ORF">UFOPK3772_03603</name>
</gene>
<sequence length="220" mass="24420">MNPAASDSQLPTSPASSPTSPPPAPTPPAPERPQPPDPFNIETLRCSLNFADGLGVKKVQGAMPCRKPGKAEFVRVRPGEEWRLMTAVLEMERGIERQTYLVAPHLWPELSGEISPALLLTCVNRQSDMFVWRIKLPGADGRSNSWTESALQIAKAAETRWCRLVSDVGNGHYSHFEPTVALPDPQWPEISFQEIIRLAFRDRLIDSLDHPVIRELRGAA</sequence>
<dbReference type="AlphaFoldDB" id="A0A6J7M6U0"/>
<organism evidence="2">
    <name type="scientific">freshwater metagenome</name>
    <dbReference type="NCBI Taxonomy" id="449393"/>
    <lineage>
        <taxon>unclassified sequences</taxon>
        <taxon>metagenomes</taxon>
        <taxon>ecological metagenomes</taxon>
    </lineage>
</organism>
<name>A0A6J7M6U0_9ZZZZ</name>
<dbReference type="EMBL" id="CAFBNE010000242">
    <property type="protein sequence ID" value="CAB4974263.1"/>
    <property type="molecule type" value="Genomic_DNA"/>
</dbReference>
<protein>
    <submittedName>
        <fullName evidence="2">Unannotated protein</fullName>
    </submittedName>
</protein>
<accession>A0A6J7M6U0</accession>
<proteinExistence type="predicted"/>
<reference evidence="2" key="1">
    <citation type="submission" date="2020-05" db="EMBL/GenBank/DDBJ databases">
        <authorList>
            <person name="Chiriac C."/>
            <person name="Salcher M."/>
            <person name="Ghai R."/>
            <person name="Kavagutti S V."/>
        </authorList>
    </citation>
    <scope>NUCLEOTIDE SEQUENCE</scope>
</reference>
<feature type="compositionally biased region" description="Polar residues" evidence="1">
    <location>
        <begin position="1"/>
        <end position="10"/>
    </location>
</feature>
<feature type="compositionally biased region" description="Pro residues" evidence="1">
    <location>
        <begin position="19"/>
        <end position="38"/>
    </location>
</feature>